<dbReference type="SUPFAM" id="SSF54626">
    <property type="entry name" value="Chalcone isomerase"/>
    <property type="match status" value="1"/>
</dbReference>
<dbReference type="PANTHER" id="PTHR47698">
    <property type="entry name" value="FATTY-ACID-BINDING PROTEIN 3, CHLOROPLASTIC"/>
    <property type="match status" value="1"/>
</dbReference>
<dbReference type="PANTHER" id="PTHR47698:SF2">
    <property type="entry name" value="FATTY-ACID-BINDING PROTEIN 3, CHLOROPLASTIC"/>
    <property type="match status" value="1"/>
</dbReference>
<comment type="caution">
    <text evidence="1">The sequence shown here is derived from an EMBL/GenBank/DDBJ whole genome shotgun (WGS) entry which is preliminary data.</text>
</comment>
<dbReference type="InterPro" id="IPR016088">
    <property type="entry name" value="Chalcone_isomerase_3-sand"/>
</dbReference>
<dbReference type="Gene3D" id="1.10.890.20">
    <property type="match status" value="1"/>
</dbReference>
<dbReference type="Gene3D" id="3.50.70.10">
    <property type="match status" value="1"/>
</dbReference>
<sequence length="226" mass="23433">MVPVRLSALVVAAAAGAYFLYTYTTAVSGEATIIDGITFPSEIRASGSVQKLCGGGTRFKYNVAKVYAVALYFEPSAAARGGADSLKPFVGSTAAALGKSNKFYDALIAGKFAKSLLLQFHRSVGSDTITTALKDSLSKKVSSSVLRKFSDALGQALVGGSIPRGGKLSFHCKAESMQIAFGDSSPASSLKEKGLCAAFFSLYYGNAPVSPTAKESAAKAFASLYT</sequence>
<keyword evidence="2" id="KW-1185">Reference proteome</keyword>
<dbReference type="InterPro" id="IPR036298">
    <property type="entry name" value="Chalcone_isomerase_sf"/>
</dbReference>
<dbReference type="Proteomes" id="UP001515480">
    <property type="component" value="Unassembled WGS sequence"/>
</dbReference>
<reference evidence="1 2" key="1">
    <citation type="journal article" date="2024" name="Science">
        <title>Giant polyketide synthase enzymes in the biosynthesis of giant marine polyether toxins.</title>
        <authorList>
            <person name="Fallon T.R."/>
            <person name="Shende V.V."/>
            <person name="Wierzbicki I.H."/>
            <person name="Pendleton A.L."/>
            <person name="Watervoot N.F."/>
            <person name="Auber R.P."/>
            <person name="Gonzalez D.J."/>
            <person name="Wisecaver J.H."/>
            <person name="Moore B.S."/>
        </authorList>
    </citation>
    <scope>NUCLEOTIDE SEQUENCE [LARGE SCALE GENOMIC DNA]</scope>
    <source>
        <strain evidence="1 2">12B1</strain>
    </source>
</reference>
<proteinExistence type="predicted"/>
<accession>A0AB34ICK5</accession>
<protein>
    <recommendedName>
        <fullName evidence="3">Chalcone isomerase domain-containing protein</fullName>
    </recommendedName>
</protein>
<evidence type="ECO:0008006" key="3">
    <source>
        <dbReference type="Google" id="ProtNLM"/>
    </source>
</evidence>
<dbReference type="EMBL" id="JBGBPQ010000032">
    <property type="protein sequence ID" value="KAL1495522.1"/>
    <property type="molecule type" value="Genomic_DNA"/>
</dbReference>
<dbReference type="GO" id="GO:0016872">
    <property type="term" value="F:intramolecular lyase activity"/>
    <property type="evidence" value="ECO:0007669"/>
    <property type="project" value="InterPro"/>
</dbReference>
<organism evidence="1 2">
    <name type="scientific">Prymnesium parvum</name>
    <name type="common">Toxic golden alga</name>
    <dbReference type="NCBI Taxonomy" id="97485"/>
    <lineage>
        <taxon>Eukaryota</taxon>
        <taxon>Haptista</taxon>
        <taxon>Haptophyta</taxon>
        <taxon>Prymnesiophyceae</taxon>
        <taxon>Prymnesiales</taxon>
        <taxon>Prymnesiaceae</taxon>
        <taxon>Prymnesium</taxon>
    </lineage>
</organism>
<name>A0AB34ICK5_PRYPA</name>
<evidence type="ECO:0000313" key="1">
    <source>
        <dbReference type="EMBL" id="KAL1495522.1"/>
    </source>
</evidence>
<evidence type="ECO:0000313" key="2">
    <source>
        <dbReference type="Proteomes" id="UP001515480"/>
    </source>
</evidence>
<dbReference type="InterPro" id="IPR016089">
    <property type="entry name" value="Chalcone_isomerase_bundle_sf"/>
</dbReference>
<gene>
    <name evidence="1" type="ORF">AB1Y20_016886</name>
</gene>
<dbReference type="AlphaFoldDB" id="A0AB34ICK5"/>